<dbReference type="AlphaFoldDB" id="A0ABD4X059"/>
<evidence type="ECO:0000313" key="1">
    <source>
        <dbReference type="EMBL" id="MDD9785893.1"/>
    </source>
</evidence>
<keyword evidence="1" id="KW-0031">Aminopeptidase</keyword>
<accession>A0ABD4X059</accession>
<keyword evidence="1" id="KW-0378">Hydrolase</keyword>
<dbReference type="Proteomes" id="UP001213771">
    <property type="component" value="Unassembled WGS sequence"/>
</dbReference>
<reference evidence="1 2" key="1">
    <citation type="submission" date="2023-02" db="EMBL/GenBank/DDBJ databases">
        <authorList>
            <person name="Olszewska D."/>
        </authorList>
    </citation>
    <scope>NUCLEOTIDE SEQUENCE [LARGE SCALE GENOMIC DNA]</scope>
    <source>
        <strain evidence="1 2">FDU301</strain>
    </source>
</reference>
<gene>
    <name evidence="1" type="ORF">PVE99_26360</name>
</gene>
<dbReference type="EMBL" id="JARAOX010000219">
    <property type="protein sequence ID" value="MDD9785893.1"/>
    <property type="molecule type" value="Genomic_DNA"/>
</dbReference>
<proteinExistence type="predicted"/>
<organism evidence="1 2">
    <name type="scientific">Priestia megaterium</name>
    <name type="common">Bacillus megaterium</name>
    <dbReference type="NCBI Taxonomy" id="1404"/>
    <lineage>
        <taxon>Bacteria</taxon>
        <taxon>Bacillati</taxon>
        <taxon>Bacillota</taxon>
        <taxon>Bacilli</taxon>
        <taxon>Bacillales</taxon>
        <taxon>Bacillaceae</taxon>
        <taxon>Priestia</taxon>
    </lineage>
</organism>
<dbReference type="GO" id="GO:0004177">
    <property type="term" value="F:aminopeptidase activity"/>
    <property type="evidence" value="ECO:0007669"/>
    <property type="project" value="UniProtKB-KW"/>
</dbReference>
<keyword evidence="1" id="KW-0645">Protease</keyword>
<dbReference type="SUPFAM" id="SSF144052">
    <property type="entry name" value="Thermophilic metalloprotease-like"/>
    <property type="match status" value="1"/>
</dbReference>
<sequence length="35" mass="3874">MTHVDFMIGSAEMDIDGIKADGTSEPVFRKGNWAF</sequence>
<dbReference type="Pfam" id="PF02073">
    <property type="entry name" value="Peptidase_M29"/>
    <property type="match status" value="1"/>
</dbReference>
<name>A0ABD4X059_PRIMG</name>
<dbReference type="EC" id="3.4.11.-" evidence="1"/>
<protein>
    <submittedName>
        <fullName evidence="1">Aminopeptidase</fullName>
        <ecNumber evidence="1">3.4.11.-</ecNumber>
    </submittedName>
</protein>
<dbReference type="InterPro" id="IPR000787">
    <property type="entry name" value="Peptidase_M29"/>
</dbReference>
<comment type="caution">
    <text evidence="1">The sequence shown here is derived from an EMBL/GenBank/DDBJ whole genome shotgun (WGS) entry which is preliminary data.</text>
</comment>
<evidence type="ECO:0000313" key="2">
    <source>
        <dbReference type="Proteomes" id="UP001213771"/>
    </source>
</evidence>